<dbReference type="Pfam" id="PF12833">
    <property type="entry name" value="HTH_18"/>
    <property type="match status" value="1"/>
</dbReference>
<dbReference type="InterPro" id="IPR018060">
    <property type="entry name" value="HTH_AraC"/>
</dbReference>
<dbReference type="GO" id="GO:0043565">
    <property type="term" value="F:sequence-specific DNA binding"/>
    <property type="evidence" value="ECO:0007669"/>
    <property type="project" value="InterPro"/>
</dbReference>
<evidence type="ECO:0000256" key="5">
    <source>
        <dbReference type="ARBA" id="ARBA00023015"/>
    </source>
</evidence>
<keyword evidence="5" id="KW-0805">Transcription regulation</keyword>
<evidence type="ECO:0000313" key="11">
    <source>
        <dbReference type="EMBL" id="SDZ60061.1"/>
    </source>
</evidence>
<dbReference type="Proteomes" id="UP000198935">
    <property type="component" value="Unassembled WGS sequence"/>
</dbReference>
<dbReference type="InterPro" id="IPR009057">
    <property type="entry name" value="Homeodomain-like_sf"/>
</dbReference>
<protein>
    <submittedName>
        <fullName evidence="11">AraC-type DNA-binding protein</fullName>
    </submittedName>
</protein>
<dbReference type="SMART" id="SM00342">
    <property type="entry name" value="HTH_ARAC"/>
    <property type="match status" value="1"/>
</dbReference>
<dbReference type="STRING" id="1503961.SAMN05421736_12037"/>
<dbReference type="Gene3D" id="3.30.450.20">
    <property type="entry name" value="PAS domain"/>
    <property type="match status" value="1"/>
</dbReference>
<name>A0A1H3UDE7_9BACI</name>
<feature type="transmembrane region" description="Helical" evidence="9">
    <location>
        <begin position="297"/>
        <end position="319"/>
    </location>
</feature>
<keyword evidence="12" id="KW-1185">Reference proteome</keyword>
<keyword evidence="2" id="KW-1003">Cell membrane</keyword>
<dbReference type="Pfam" id="PF02743">
    <property type="entry name" value="dCache_1"/>
    <property type="match status" value="1"/>
</dbReference>
<evidence type="ECO:0000256" key="8">
    <source>
        <dbReference type="ARBA" id="ARBA00023163"/>
    </source>
</evidence>
<feature type="domain" description="HTH araC/xylS-type" evidence="10">
    <location>
        <begin position="655"/>
        <end position="753"/>
    </location>
</feature>
<evidence type="ECO:0000259" key="10">
    <source>
        <dbReference type="PROSITE" id="PS01124"/>
    </source>
</evidence>
<keyword evidence="7 9" id="KW-0472">Membrane</keyword>
<dbReference type="PRINTS" id="PR00032">
    <property type="entry name" value="HTHARAC"/>
</dbReference>
<keyword evidence="4 9" id="KW-1133">Transmembrane helix</keyword>
<keyword evidence="6 11" id="KW-0238">DNA-binding</keyword>
<organism evidence="11 12">
    <name type="scientific">Evansella caseinilytica</name>
    <dbReference type="NCBI Taxonomy" id="1503961"/>
    <lineage>
        <taxon>Bacteria</taxon>
        <taxon>Bacillati</taxon>
        <taxon>Bacillota</taxon>
        <taxon>Bacilli</taxon>
        <taxon>Bacillales</taxon>
        <taxon>Bacillaceae</taxon>
        <taxon>Evansella</taxon>
    </lineage>
</organism>
<dbReference type="CDD" id="cd18774">
    <property type="entry name" value="PDC2_HK_sensor"/>
    <property type="match status" value="1"/>
</dbReference>
<keyword evidence="8" id="KW-0804">Transcription</keyword>
<evidence type="ECO:0000256" key="7">
    <source>
        <dbReference type="ARBA" id="ARBA00023136"/>
    </source>
</evidence>
<sequence>MNRFPLMLQLIVSLFCIMAVPIAILTWYSGEQIVKNSENAIAEASLANLNANRMFSENALNNLSQNTVALTGTNIFDRIHSYKNYTELNSNYKHVLDAQVVLRELMQLKRKVNGVCSAFFYPGESDYVISTDKGITNLERYESIDWIQEALVERRGIRGVWHSRMLDSGVNVVSYVLPLNQLITNRNGIIVINLLESEFENYFRSSDTSKQEYFIMDSNGTIISHSDKRLLLTNGTNDPYIREIVEHDLMEGYLFRGPKGERMLYTWSRSKKSGWVTVEVNSVNELMMTTHTLQRNIMLLTVFIILIGVIFTIFLATWLSRPVRALVRSLSVRSNLGISRRNELAFLEAAFRQMQEKEKDLQRMLNIREYDSHSLAIHNLLRGEWYSRISKMFSAPCFLVAVVSIDQYRDYANKHNPETRSYHCYLFTSACISLFSEKVIARCVYQGDGCFVIVINYEPSEYEQTDFTSHIHTALTKTMKKAEEILTHSVTIGVSRPTTTIELVSVRFAEAMEVLKHRMIKGSGGITYWSEKKEHDKKYIYPVNSERRILNFINNGDLDSIIKELGVIGDEIRSADYISYDNILFIYHQLVGICMKHLRENDISTARMFAGRSNIYTTLASSDTLNELEKHLYPFFKEMMLALQKPALQTNHYGESILHYLDNHYCEEIDFEEMAEVIGISYSYMRRIVYEMTGQSLIDHLNLRRIEKAKQMLVESSMTIAQIASEAGYNNVQSFNRFFRKFEGMTPSNYKRLSFNSEK</sequence>
<keyword evidence="3 9" id="KW-0812">Transmembrane</keyword>
<dbReference type="AlphaFoldDB" id="A0A1H3UDE7"/>
<dbReference type="PANTHER" id="PTHR43280:SF28">
    <property type="entry name" value="HTH-TYPE TRANSCRIPTIONAL ACTIVATOR RHAS"/>
    <property type="match status" value="1"/>
</dbReference>
<proteinExistence type="predicted"/>
<dbReference type="PROSITE" id="PS01124">
    <property type="entry name" value="HTH_ARAC_FAMILY_2"/>
    <property type="match status" value="1"/>
</dbReference>
<dbReference type="InterPro" id="IPR018062">
    <property type="entry name" value="HTH_AraC-typ_CS"/>
</dbReference>
<accession>A0A1H3UDE7</accession>
<evidence type="ECO:0000256" key="6">
    <source>
        <dbReference type="ARBA" id="ARBA00023125"/>
    </source>
</evidence>
<dbReference type="InterPro" id="IPR033479">
    <property type="entry name" value="dCache_1"/>
</dbReference>
<evidence type="ECO:0000256" key="9">
    <source>
        <dbReference type="SAM" id="Phobius"/>
    </source>
</evidence>
<dbReference type="PROSITE" id="PS00041">
    <property type="entry name" value="HTH_ARAC_FAMILY_1"/>
    <property type="match status" value="1"/>
</dbReference>
<dbReference type="EMBL" id="FNPI01000020">
    <property type="protein sequence ID" value="SDZ60061.1"/>
    <property type="molecule type" value="Genomic_DNA"/>
</dbReference>
<evidence type="ECO:0000256" key="3">
    <source>
        <dbReference type="ARBA" id="ARBA00022692"/>
    </source>
</evidence>
<evidence type="ECO:0000313" key="12">
    <source>
        <dbReference type="Proteomes" id="UP000198935"/>
    </source>
</evidence>
<dbReference type="InterPro" id="IPR020449">
    <property type="entry name" value="Tscrpt_reg_AraC-type_HTH"/>
</dbReference>
<dbReference type="PANTHER" id="PTHR43280">
    <property type="entry name" value="ARAC-FAMILY TRANSCRIPTIONAL REGULATOR"/>
    <property type="match status" value="1"/>
</dbReference>
<evidence type="ECO:0000256" key="2">
    <source>
        <dbReference type="ARBA" id="ARBA00022475"/>
    </source>
</evidence>
<dbReference type="GO" id="GO:0003700">
    <property type="term" value="F:DNA-binding transcription factor activity"/>
    <property type="evidence" value="ECO:0007669"/>
    <property type="project" value="InterPro"/>
</dbReference>
<reference evidence="12" key="1">
    <citation type="submission" date="2016-10" db="EMBL/GenBank/DDBJ databases">
        <authorList>
            <person name="Varghese N."/>
            <person name="Submissions S."/>
        </authorList>
    </citation>
    <scope>NUCLEOTIDE SEQUENCE [LARGE SCALE GENOMIC DNA]</scope>
    <source>
        <strain evidence="12">SP</strain>
    </source>
</reference>
<evidence type="ECO:0000256" key="4">
    <source>
        <dbReference type="ARBA" id="ARBA00022989"/>
    </source>
</evidence>
<feature type="transmembrane region" description="Helical" evidence="9">
    <location>
        <begin position="6"/>
        <end position="28"/>
    </location>
</feature>
<gene>
    <name evidence="11" type="ORF">SAMN05421736_12037</name>
</gene>
<dbReference type="GO" id="GO:0005886">
    <property type="term" value="C:plasma membrane"/>
    <property type="evidence" value="ECO:0007669"/>
    <property type="project" value="UniProtKB-SubCell"/>
</dbReference>
<dbReference type="OrthoDB" id="1975037at2"/>
<evidence type="ECO:0000256" key="1">
    <source>
        <dbReference type="ARBA" id="ARBA00004651"/>
    </source>
</evidence>
<dbReference type="Gene3D" id="1.10.10.60">
    <property type="entry name" value="Homeodomain-like"/>
    <property type="match status" value="2"/>
</dbReference>
<comment type="subcellular location">
    <subcellularLocation>
        <location evidence="1">Cell membrane</location>
        <topology evidence="1">Multi-pass membrane protein</topology>
    </subcellularLocation>
</comment>
<dbReference type="SUPFAM" id="SSF46689">
    <property type="entry name" value="Homeodomain-like"/>
    <property type="match status" value="1"/>
</dbReference>